<feature type="repeat" description="ANK" evidence="12">
    <location>
        <begin position="305"/>
        <end position="337"/>
    </location>
</feature>
<dbReference type="InterPro" id="IPR002110">
    <property type="entry name" value="Ankyrin_rpt"/>
</dbReference>
<feature type="repeat" description="ANK" evidence="12">
    <location>
        <begin position="167"/>
        <end position="199"/>
    </location>
</feature>
<evidence type="ECO:0000256" key="13">
    <source>
        <dbReference type="SAM" id="Coils"/>
    </source>
</evidence>
<dbReference type="PROSITE" id="PS51034">
    <property type="entry name" value="ZP_2"/>
    <property type="match status" value="1"/>
</dbReference>
<evidence type="ECO:0000259" key="15">
    <source>
        <dbReference type="PROSITE" id="PS50948"/>
    </source>
</evidence>
<evidence type="ECO:0008006" key="19">
    <source>
        <dbReference type="Google" id="ProtNLM"/>
    </source>
</evidence>
<feature type="repeat" description="ANK" evidence="12">
    <location>
        <begin position="70"/>
        <end position="102"/>
    </location>
</feature>
<evidence type="ECO:0000256" key="12">
    <source>
        <dbReference type="PROSITE-ProRule" id="PRU00023"/>
    </source>
</evidence>
<dbReference type="Gene3D" id="3.50.4.10">
    <property type="entry name" value="Hepatocyte Growth Factor"/>
    <property type="match status" value="3"/>
</dbReference>
<evidence type="ECO:0000256" key="6">
    <source>
        <dbReference type="ARBA" id="ARBA00022989"/>
    </source>
</evidence>
<dbReference type="OrthoDB" id="1661883at2759"/>
<dbReference type="EMBL" id="CADEPM010000008">
    <property type="protein sequence ID" value="CAB3409069.1"/>
    <property type="molecule type" value="Genomic_DNA"/>
</dbReference>
<evidence type="ECO:0000256" key="10">
    <source>
        <dbReference type="ARBA" id="ARBA00023180"/>
    </source>
</evidence>
<dbReference type="SUPFAM" id="SSF48403">
    <property type="entry name" value="Ankyrin repeat"/>
    <property type="match status" value="3"/>
</dbReference>
<keyword evidence="9 14" id="KW-0472">Membrane</keyword>
<comment type="caution">
    <text evidence="17">The sequence shown here is derived from an EMBL/GenBank/DDBJ whole genome shotgun (WGS) entry which is preliminary data.</text>
</comment>
<feature type="transmembrane region" description="Helical" evidence="14">
    <location>
        <begin position="963"/>
        <end position="985"/>
    </location>
</feature>
<protein>
    <recommendedName>
        <fullName evidence="19">Ion transport domain-containing protein</fullName>
    </recommendedName>
</protein>
<feature type="repeat" description="ANK" evidence="12">
    <location>
        <begin position="461"/>
        <end position="493"/>
    </location>
</feature>
<keyword evidence="11" id="KW-0407">Ion channel</keyword>
<feature type="repeat" description="ANK" evidence="12">
    <location>
        <begin position="370"/>
        <end position="402"/>
    </location>
</feature>
<dbReference type="Pfam" id="PF00520">
    <property type="entry name" value="Ion_trans"/>
    <property type="match status" value="1"/>
</dbReference>
<feature type="domain" description="Apple" evidence="15">
    <location>
        <begin position="1422"/>
        <end position="1500"/>
    </location>
</feature>
<dbReference type="SMART" id="SM00473">
    <property type="entry name" value="PAN_AP"/>
    <property type="match status" value="4"/>
</dbReference>
<evidence type="ECO:0000256" key="1">
    <source>
        <dbReference type="ARBA" id="ARBA00004141"/>
    </source>
</evidence>
<name>A0A8S1EZC2_9PELO</name>
<feature type="repeat" description="ANK" evidence="12">
    <location>
        <begin position="528"/>
        <end position="560"/>
    </location>
</feature>
<evidence type="ECO:0000256" key="14">
    <source>
        <dbReference type="SAM" id="Phobius"/>
    </source>
</evidence>
<evidence type="ECO:0000256" key="9">
    <source>
        <dbReference type="ARBA" id="ARBA00023136"/>
    </source>
</evidence>
<dbReference type="Gene3D" id="1.25.40.20">
    <property type="entry name" value="Ankyrin repeat-containing domain"/>
    <property type="match status" value="4"/>
</dbReference>
<feature type="transmembrane region" description="Helical" evidence="14">
    <location>
        <begin position="1870"/>
        <end position="1893"/>
    </location>
</feature>
<keyword evidence="4 14" id="KW-0812">Transmembrane</keyword>
<proteinExistence type="predicted"/>
<feature type="domain" description="ZP" evidence="16">
    <location>
        <begin position="1593"/>
        <end position="1832"/>
    </location>
</feature>
<dbReference type="PROSITE" id="PS50088">
    <property type="entry name" value="ANK_REPEAT"/>
    <property type="match status" value="9"/>
</dbReference>
<dbReference type="PROSITE" id="PS50297">
    <property type="entry name" value="ANK_REP_REGION"/>
    <property type="match status" value="8"/>
</dbReference>
<dbReference type="GO" id="GO:0005216">
    <property type="term" value="F:monoatomic ion channel activity"/>
    <property type="evidence" value="ECO:0007669"/>
    <property type="project" value="InterPro"/>
</dbReference>
<dbReference type="InterPro" id="IPR052076">
    <property type="entry name" value="TRP_cation_channel"/>
</dbReference>
<evidence type="ECO:0000256" key="11">
    <source>
        <dbReference type="ARBA" id="ARBA00023303"/>
    </source>
</evidence>
<dbReference type="SMART" id="SM00248">
    <property type="entry name" value="ANK"/>
    <property type="match status" value="17"/>
</dbReference>
<gene>
    <name evidence="17" type="ORF">CBOVIS_LOCUS10765</name>
</gene>
<feature type="coiled-coil region" evidence="13">
    <location>
        <begin position="1147"/>
        <end position="1174"/>
    </location>
</feature>
<dbReference type="PANTHER" id="PTHR47143">
    <property type="entry name" value="TRANSIENT RECEPTOR POTENTIAL CATION CHANNEL PROTEIN PAINLESS"/>
    <property type="match status" value="1"/>
</dbReference>
<dbReference type="PRINTS" id="PR01415">
    <property type="entry name" value="ANKYRIN"/>
</dbReference>
<accession>A0A8S1EZC2</accession>
<feature type="transmembrane region" description="Helical" evidence="14">
    <location>
        <begin position="923"/>
        <end position="943"/>
    </location>
</feature>
<organism evidence="17 18">
    <name type="scientific">Caenorhabditis bovis</name>
    <dbReference type="NCBI Taxonomy" id="2654633"/>
    <lineage>
        <taxon>Eukaryota</taxon>
        <taxon>Metazoa</taxon>
        <taxon>Ecdysozoa</taxon>
        <taxon>Nematoda</taxon>
        <taxon>Chromadorea</taxon>
        <taxon>Rhabditida</taxon>
        <taxon>Rhabditina</taxon>
        <taxon>Rhabditomorpha</taxon>
        <taxon>Rhabditoidea</taxon>
        <taxon>Rhabditidae</taxon>
        <taxon>Peloderinae</taxon>
        <taxon>Caenorhabditis</taxon>
    </lineage>
</organism>
<dbReference type="SMART" id="SM00241">
    <property type="entry name" value="ZP"/>
    <property type="match status" value="1"/>
</dbReference>
<feature type="domain" description="Apple" evidence="15">
    <location>
        <begin position="1249"/>
        <end position="1326"/>
    </location>
</feature>
<dbReference type="InterPro" id="IPR036770">
    <property type="entry name" value="Ankyrin_rpt-contain_sf"/>
</dbReference>
<feature type="domain" description="Apple" evidence="15">
    <location>
        <begin position="1333"/>
        <end position="1413"/>
    </location>
</feature>
<feature type="transmembrane region" description="Helical" evidence="14">
    <location>
        <begin position="991"/>
        <end position="1016"/>
    </location>
</feature>
<feature type="repeat" description="ANK" evidence="12">
    <location>
        <begin position="561"/>
        <end position="593"/>
    </location>
</feature>
<keyword evidence="10" id="KW-0325">Glycoprotein</keyword>
<keyword evidence="13" id="KW-0175">Coiled coil</keyword>
<dbReference type="InterPro" id="IPR005821">
    <property type="entry name" value="Ion_trans_dom"/>
</dbReference>
<keyword evidence="8" id="KW-0406">Ion transport</keyword>
<dbReference type="SUPFAM" id="SSF57414">
    <property type="entry name" value="Hairpin loop containing domain-like"/>
    <property type="match status" value="3"/>
</dbReference>
<feature type="transmembrane region" description="Helical" evidence="14">
    <location>
        <begin position="893"/>
        <end position="911"/>
    </location>
</feature>
<dbReference type="Pfam" id="PF00024">
    <property type="entry name" value="PAN_1"/>
    <property type="match status" value="3"/>
</dbReference>
<evidence type="ECO:0000259" key="16">
    <source>
        <dbReference type="PROSITE" id="PS51034"/>
    </source>
</evidence>
<dbReference type="InterPro" id="IPR003609">
    <property type="entry name" value="Pan_app"/>
</dbReference>
<keyword evidence="7 12" id="KW-0040">ANK repeat</keyword>
<evidence type="ECO:0000256" key="3">
    <source>
        <dbReference type="ARBA" id="ARBA00022606"/>
    </source>
</evidence>
<evidence type="ECO:0000313" key="17">
    <source>
        <dbReference type="EMBL" id="CAB3409069.1"/>
    </source>
</evidence>
<dbReference type="PROSITE" id="PS50948">
    <property type="entry name" value="PAN"/>
    <property type="match status" value="3"/>
</dbReference>
<keyword evidence="18" id="KW-1185">Reference proteome</keyword>
<evidence type="ECO:0000313" key="18">
    <source>
        <dbReference type="Proteomes" id="UP000494206"/>
    </source>
</evidence>
<feature type="repeat" description="ANK" evidence="12">
    <location>
        <begin position="200"/>
        <end position="232"/>
    </location>
</feature>
<keyword evidence="6 14" id="KW-1133">Transmembrane helix</keyword>
<evidence type="ECO:0000256" key="4">
    <source>
        <dbReference type="ARBA" id="ARBA00022692"/>
    </source>
</evidence>
<dbReference type="Pfam" id="PF12796">
    <property type="entry name" value="Ank_2"/>
    <property type="match status" value="6"/>
</dbReference>
<feature type="transmembrane region" description="Helical" evidence="14">
    <location>
        <begin position="800"/>
        <end position="820"/>
    </location>
</feature>
<evidence type="ECO:0000256" key="8">
    <source>
        <dbReference type="ARBA" id="ARBA00023065"/>
    </source>
</evidence>
<evidence type="ECO:0000256" key="7">
    <source>
        <dbReference type="ARBA" id="ARBA00023043"/>
    </source>
</evidence>
<dbReference type="PANTHER" id="PTHR47143:SF1">
    <property type="entry name" value="ION_TRANS DOMAIN-CONTAINING PROTEIN"/>
    <property type="match status" value="1"/>
</dbReference>
<feature type="repeat" description="ANK" evidence="12">
    <location>
        <begin position="593"/>
        <end position="625"/>
    </location>
</feature>
<dbReference type="GO" id="GO:1902495">
    <property type="term" value="C:transmembrane transporter complex"/>
    <property type="evidence" value="ECO:0007669"/>
    <property type="project" value="TreeGrafter"/>
</dbReference>
<dbReference type="InterPro" id="IPR001507">
    <property type="entry name" value="ZP_dom"/>
</dbReference>
<keyword evidence="3" id="KW-0716">Sensory transduction</keyword>
<feature type="transmembrane region" description="Helical" evidence="14">
    <location>
        <begin position="1036"/>
        <end position="1059"/>
    </location>
</feature>
<evidence type="ECO:0000256" key="5">
    <source>
        <dbReference type="ARBA" id="ARBA00022737"/>
    </source>
</evidence>
<sequence>MSFKLDLENIPMLDDTETALRKVSMRFEEPSLDIENIRSTIHQSAREGRIDILEHELNQRPEAINFQDIDGMTPLHYAARYGNLKAIELLLSRGAEVRTKNVDGDTALHIASKYKHETWTDLVRIVDEHPSFVEDRMDSERKCGKITENIIKLLVNYGAIIDERNDYKLTPLHYAAMKSNLAAIATLVGLNANVNAEDLNEMTPLLLACVHGTEEVIEKLIKARSDVTKRDQRQNTVFHIVALRGEPTILKMMMKHSGRIASQSLRLTNNEGKTPLRLAVEGNHPETLKEILDIEKSFQTDWKRREKELIHFAASKGYLQVIKQLVEAGLDRNERDPHRCIPLHVAAQMNRKDVVEYLLEESNIEEPDDYGMTPLMLAVSQDSLDCVKVLIERGAQIWRTDNDERTVIYVGAKYNALNSVDYILSHLREEDALSKSIASRKSLRNIESNQESGMVNQTDRDQNSPMHIVASNGYLEMMRLLYAHGAVITLVNEDEETALHRAAHSGQTSAVRQLIEWDKRLILMKDEMGNSALHLAAKMGHDITTRVLLEAGADREARNSYQETPLIVAVEAGRLETTQQLISKGALVENPSDSRTVLHVAAERGFDNIARFLIQVGVTLDRRDDRGRTALDVACEHNKKEVARALVDTDDWKLLMVPNDVIPAGNRDKQGNRVETRKRDTPFRRLLAKFPELAAIVMDKCVERSKPDDDETLCIAYNFEYIDDTYMMLNEDKTEYVGNISPYDDEFKLKKDADEYAKNYDEVFKNHPLKMMANAEKLSLLSHPLSLALLKHKWNKLGRWVYYFGLSFYCVFIISLTQFVRHTRAPYNVKLPDDDNYYNSAYFDDNESCPAIQLETPNPFWKTLIFLFASTQLLKEIFQLYQRKLSYLYNWENWVECFIYSTAILIVIDFTECSKTSGVRQNWQWLLAALCIWIGWINLLFMIRKMPKFGIYVVMFVDIVKTFFRFFPVFVLFIIAFSTSFYVILQNRPEFSTIFLAPLKTTVMMIGEFEFTGIFFGDNSLHEEKMFGTAHATVAYVIFFFFSIIMTILLMNLLVGLAVDDIKGVQEKAELKRLAMQVDLCLQIEASAYLLRRRRRYATSRYGSYPYGKLNQGSWAACWSQFRKRFGLNKTEEAEMDALYEYESEITSELRTNLQLQRNQLQTLQENVDVMYEKQIDMVTCSAHCRSNFDPSSEQSFPCGGFNFRAGRSPKCEFFPATGANRNMTKSLKIEEMPTFYYQKVCLRVAKRCEESAYMFDVKKGYRLEENPLKIINVTSERECMEQCIADQCASFGYHQDAKRCSFYNTTRRLSSVLKDGKMDYYENNCLHPSSRCPNSRIEFFVTRKSDVPSFGLSLGVKSVRSCMQACINAGQFFCRSIQVDSFDPTSNECFVSDESSDMAVPSNSLDIYEPYCVKALSESTCNRPYSFEKSITSKLSKISKVKDFKGISSEKCLEECLSNTECNSVNYNVVSRICELISTKKNDGSLISDENYDFYELTCPHLSKLTASSSMTTNVLTTSSNPNYRIILRNRELGARVHALPNAETTNSESISSALLPIDPELIGLEDTSPIQLPISSGIAYVDPKYVAVTAECQPQGINITFDILDNVLKYTGVVYASERFDQCRVFVKNSSSFSMFVPRPKHNSWCNAVEIGDEMSSIVIMSNDRIIPHDVTTKDDLFYQISCKYDNETEVHKGIVVGGPSPVMVQSDKIEEKISLEISKNGKIVESVYVGESLMATVKSNMSAEGFRVVDCTAHRVGGSGPPASVNLIADGCALLPSIMSPMRITPNGWQSSLSAFRIDGSEQIDIACILTVCQGKCPELSCPSRLARSIPGDEHSIRVDRRLLVMADRNNTTTGTVFRQVCIEPVFYLPAIGLFFGSLVSIVISIFLTIRRSRRRAERVEQLLNTPLPQDEGPKYVKTVSL</sequence>
<keyword evidence="5" id="KW-0677">Repeat</keyword>
<dbReference type="Proteomes" id="UP000494206">
    <property type="component" value="Unassembled WGS sequence"/>
</dbReference>
<keyword evidence="2" id="KW-0813">Transport</keyword>
<comment type="subcellular location">
    <subcellularLocation>
        <location evidence="1">Membrane</location>
        <topology evidence="1">Multi-pass membrane protein</topology>
    </subcellularLocation>
</comment>
<dbReference type="CDD" id="cd01099">
    <property type="entry name" value="PAN_AP_HGF"/>
    <property type="match status" value="1"/>
</dbReference>
<reference evidence="17 18" key="1">
    <citation type="submission" date="2020-04" db="EMBL/GenBank/DDBJ databases">
        <authorList>
            <person name="Laetsch R D."/>
            <person name="Stevens L."/>
            <person name="Kumar S."/>
            <person name="Blaxter L. M."/>
        </authorList>
    </citation>
    <scope>NUCLEOTIDE SEQUENCE [LARGE SCALE GENOMIC DNA]</scope>
</reference>
<evidence type="ECO:0000256" key="2">
    <source>
        <dbReference type="ARBA" id="ARBA00022448"/>
    </source>
</evidence>